<dbReference type="AlphaFoldDB" id="A0A3S4GL21"/>
<sequence>MNIEKLDQALDQIGYQAALEWAPFRAGSLRGVMLGLVAQPSTEMREADREAVQILSQSAATILKTLPALSASIRDVIDGPVRSSRLDSDALADLEAVLRQLTPGFEYAIEVTEGEKRKRGQQPATKERRVIEACAEIYILANGRCPTWGSDAQGVPSTPFTRGAAQVLDALGLSSKSCPAHCKTVCKPLRGNEAAITAIRQHGLLARQLRGEA</sequence>
<gene>
    <name evidence="1" type="ORF">PARHAE_00340</name>
</gene>
<dbReference type="RefSeq" id="WP_206436841.1">
    <property type="nucleotide sequence ID" value="NZ_UZWE01000018.1"/>
</dbReference>
<dbReference type="Proteomes" id="UP000270743">
    <property type="component" value="Unassembled WGS sequence"/>
</dbReference>
<keyword evidence="2" id="KW-1185">Reference proteome</keyword>
<name>A0A3S4GL21_9RHOB</name>
<protein>
    <submittedName>
        <fullName evidence="1">Uncharacterized protein</fullName>
    </submittedName>
</protein>
<proteinExistence type="predicted"/>
<accession>A0A3S4GL21</accession>
<evidence type="ECO:0000313" key="1">
    <source>
        <dbReference type="EMBL" id="VDS07168.1"/>
    </source>
</evidence>
<reference evidence="1 2" key="1">
    <citation type="submission" date="2018-12" db="EMBL/GenBank/DDBJ databases">
        <authorList>
            <person name="Criscuolo A."/>
        </authorList>
    </citation>
    <scope>NUCLEOTIDE SEQUENCE [LARGE SCALE GENOMIC DNA]</scope>
    <source>
        <strain evidence="1">ACIP1116241</strain>
    </source>
</reference>
<evidence type="ECO:0000313" key="2">
    <source>
        <dbReference type="Proteomes" id="UP000270743"/>
    </source>
</evidence>
<dbReference type="EMBL" id="UZWE01000018">
    <property type="protein sequence ID" value="VDS07168.1"/>
    <property type="molecule type" value="Genomic_DNA"/>
</dbReference>
<organism evidence="1 2">
    <name type="scientific">Paracoccus haematequi</name>
    <dbReference type="NCBI Taxonomy" id="2491866"/>
    <lineage>
        <taxon>Bacteria</taxon>
        <taxon>Pseudomonadati</taxon>
        <taxon>Pseudomonadota</taxon>
        <taxon>Alphaproteobacteria</taxon>
        <taxon>Rhodobacterales</taxon>
        <taxon>Paracoccaceae</taxon>
        <taxon>Paracoccus</taxon>
    </lineage>
</organism>